<dbReference type="EMBL" id="GGEC01012930">
    <property type="protein sequence ID" value="MBW93413.1"/>
    <property type="molecule type" value="Transcribed_RNA"/>
</dbReference>
<protein>
    <submittedName>
        <fullName evidence="2">Protein disulfide-isomerase</fullName>
    </submittedName>
</protein>
<proteinExistence type="predicted"/>
<sequence length="49" mass="5246">MLDSSINFSRASTLKSLKSTKSSSKGLNSLTRDPVTDDSPRGRCLASKT</sequence>
<dbReference type="AlphaFoldDB" id="A0A2P2JIW5"/>
<evidence type="ECO:0000256" key="1">
    <source>
        <dbReference type="SAM" id="MobiDB-lite"/>
    </source>
</evidence>
<evidence type="ECO:0000313" key="2">
    <source>
        <dbReference type="EMBL" id="MBW93413.1"/>
    </source>
</evidence>
<feature type="compositionally biased region" description="Low complexity" evidence="1">
    <location>
        <begin position="16"/>
        <end position="31"/>
    </location>
</feature>
<organism evidence="2">
    <name type="scientific">Rhizophora mucronata</name>
    <name type="common">Asiatic mangrove</name>
    <dbReference type="NCBI Taxonomy" id="61149"/>
    <lineage>
        <taxon>Eukaryota</taxon>
        <taxon>Viridiplantae</taxon>
        <taxon>Streptophyta</taxon>
        <taxon>Embryophyta</taxon>
        <taxon>Tracheophyta</taxon>
        <taxon>Spermatophyta</taxon>
        <taxon>Magnoliopsida</taxon>
        <taxon>eudicotyledons</taxon>
        <taxon>Gunneridae</taxon>
        <taxon>Pentapetalae</taxon>
        <taxon>rosids</taxon>
        <taxon>fabids</taxon>
        <taxon>Malpighiales</taxon>
        <taxon>Rhizophoraceae</taxon>
        <taxon>Rhizophora</taxon>
    </lineage>
</organism>
<accession>A0A2P2JIW5</accession>
<feature type="region of interest" description="Disordered" evidence="1">
    <location>
        <begin position="16"/>
        <end position="49"/>
    </location>
</feature>
<dbReference type="GO" id="GO:0016853">
    <property type="term" value="F:isomerase activity"/>
    <property type="evidence" value="ECO:0007669"/>
    <property type="project" value="UniProtKB-KW"/>
</dbReference>
<name>A0A2P2JIW5_RHIMU</name>
<keyword evidence="2" id="KW-0413">Isomerase</keyword>
<reference evidence="2" key="1">
    <citation type="submission" date="2018-02" db="EMBL/GenBank/DDBJ databases">
        <title>Rhizophora mucronata_Transcriptome.</title>
        <authorList>
            <person name="Meera S.P."/>
            <person name="Sreeshan A."/>
            <person name="Augustine A."/>
        </authorList>
    </citation>
    <scope>NUCLEOTIDE SEQUENCE</scope>
    <source>
        <tissue evidence="2">Leaf</tissue>
    </source>
</reference>